<dbReference type="EMBL" id="BAABIQ010000006">
    <property type="protein sequence ID" value="GAA4786337.1"/>
    <property type="molecule type" value="Genomic_DNA"/>
</dbReference>
<gene>
    <name evidence="1" type="ORF">GCM10023231_12850</name>
</gene>
<protein>
    <submittedName>
        <fullName evidence="1">Uncharacterized protein</fullName>
    </submittedName>
</protein>
<evidence type="ECO:0000313" key="1">
    <source>
        <dbReference type="EMBL" id="GAA4786337.1"/>
    </source>
</evidence>
<proteinExistence type="predicted"/>
<comment type="caution">
    <text evidence="1">The sequence shown here is derived from an EMBL/GenBank/DDBJ whole genome shotgun (WGS) entry which is preliminary data.</text>
</comment>
<dbReference type="Gene3D" id="2.70.150.10">
    <property type="entry name" value="Calcium-transporting ATPase, cytoplasmic transduction domain A"/>
    <property type="match status" value="1"/>
</dbReference>
<name>A0ABP9AVP1_9SPHI</name>
<keyword evidence="2" id="KW-1185">Reference proteome</keyword>
<accession>A0ABP9AVP1</accession>
<reference evidence="2" key="1">
    <citation type="journal article" date="2019" name="Int. J. Syst. Evol. Microbiol.">
        <title>The Global Catalogue of Microorganisms (GCM) 10K type strain sequencing project: providing services to taxonomists for standard genome sequencing and annotation.</title>
        <authorList>
            <consortium name="The Broad Institute Genomics Platform"/>
            <consortium name="The Broad Institute Genome Sequencing Center for Infectious Disease"/>
            <person name="Wu L."/>
            <person name="Ma J."/>
        </authorList>
    </citation>
    <scope>NUCLEOTIDE SEQUENCE [LARGE SCALE GENOMIC DNA]</scope>
    <source>
        <strain evidence="2">JCM 18200</strain>
    </source>
</reference>
<sequence>MPYMRYEARYHESNSTVVLTLVILRQLLEARAQGKTKSAIKELLKLALNKATRIRDGQEEEVEINIIHSGDLLR</sequence>
<organism evidence="1 2">
    <name type="scientific">Olivibacter ginsenosidimutans</name>
    <dbReference type="NCBI Taxonomy" id="1176537"/>
    <lineage>
        <taxon>Bacteria</taxon>
        <taxon>Pseudomonadati</taxon>
        <taxon>Bacteroidota</taxon>
        <taxon>Sphingobacteriia</taxon>
        <taxon>Sphingobacteriales</taxon>
        <taxon>Sphingobacteriaceae</taxon>
        <taxon>Olivibacter</taxon>
    </lineage>
</organism>
<evidence type="ECO:0000313" key="2">
    <source>
        <dbReference type="Proteomes" id="UP001501411"/>
    </source>
</evidence>
<dbReference type="Proteomes" id="UP001501411">
    <property type="component" value="Unassembled WGS sequence"/>
</dbReference>